<evidence type="ECO:0000313" key="1">
    <source>
        <dbReference type="EMBL" id="HIY67047.1"/>
    </source>
</evidence>
<dbReference type="NCBIfam" id="TIGR01484">
    <property type="entry name" value="HAD-SF-IIB"/>
    <property type="match status" value="1"/>
</dbReference>
<evidence type="ECO:0000313" key="2">
    <source>
        <dbReference type="Proteomes" id="UP000824005"/>
    </source>
</evidence>
<dbReference type="PANTHER" id="PTHR10000">
    <property type="entry name" value="PHOSPHOSERINE PHOSPHATASE"/>
    <property type="match status" value="1"/>
</dbReference>
<dbReference type="InterPro" id="IPR036412">
    <property type="entry name" value="HAD-like_sf"/>
</dbReference>
<name>A0A9D1YXL3_9MICO</name>
<organism evidence="1 2">
    <name type="scientific">Candidatus Agrococcus pullicola</name>
    <dbReference type="NCBI Taxonomy" id="2838429"/>
    <lineage>
        <taxon>Bacteria</taxon>
        <taxon>Bacillati</taxon>
        <taxon>Actinomycetota</taxon>
        <taxon>Actinomycetes</taxon>
        <taxon>Micrococcales</taxon>
        <taxon>Microbacteriaceae</taxon>
        <taxon>Agrococcus</taxon>
    </lineage>
</organism>
<dbReference type="GO" id="GO:0005829">
    <property type="term" value="C:cytosol"/>
    <property type="evidence" value="ECO:0007669"/>
    <property type="project" value="TreeGrafter"/>
</dbReference>
<sequence>MTDPYLIALDVDGTIVHEDNSLSPSVYEIIREVEEAGHEIIIATGRSFPATYEICERLDIRPQLLVSANGALITRRTKPEFDDERAYTIDHVETFDAAPVLELVRERLPEGQFMVENAEGLRRFTHTTFGWDISHGLRVPFEELAVEPAMRVVVMSPSHETEEFLSIVEEIGLHQVSYTVGFSSWLDLAPEGVNKATGLARVNAELGYHRSRILSAGDGRNDIEMLEWTADGNGIAVAMGQAPPVVTAAANARTTTIAEDGLVKALRTHILRA</sequence>
<dbReference type="GO" id="GO:0000287">
    <property type="term" value="F:magnesium ion binding"/>
    <property type="evidence" value="ECO:0007669"/>
    <property type="project" value="TreeGrafter"/>
</dbReference>
<comment type="caution">
    <text evidence="1">The sequence shown here is derived from an EMBL/GenBank/DDBJ whole genome shotgun (WGS) entry which is preliminary data.</text>
</comment>
<dbReference type="Proteomes" id="UP000824005">
    <property type="component" value="Unassembled WGS sequence"/>
</dbReference>
<protein>
    <submittedName>
        <fullName evidence="1">Cof-type HAD-IIB family hydrolase</fullName>
    </submittedName>
</protein>
<dbReference type="Gene3D" id="3.40.50.1000">
    <property type="entry name" value="HAD superfamily/HAD-like"/>
    <property type="match status" value="1"/>
</dbReference>
<dbReference type="AlphaFoldDB" id="A0A9D1YXL3"/>
<dbReference type="SUPFAM" id="SSF56784">
    <property type="entry name" value="HAD-like"/>
    <property type="match status" value="1"/>
</dbReference>
<reference evidence="1" key="1">
    <citation type="journal article" date="2021" name="PeerJ">
        <title>Extensive microbial diversity within the chicken gut microbiome revealed by metagenomics and culture.</title>
        <authorList>
            <person name="Gilroy R."/>
            <person name="Ravi A."/>
            <person name="Getino M."/>
            <person name="Pursley I."/>
            <person name="Horton D.L."/>
            <person name="Alikhan N.F."/>
            <person name="Baker D."/>
            <person name="Gharbi K."/>
            <person name="Hall N."/>
            <person name="Watson M."/>
            <person name="Adriaenssens E.M."/>
            <person name="Foster-Nyarko E."/>
            <person name="Jarju S."/>
            <person name="Secka A."/>
            <person name="Antonio M."/>
            <person name="Oren A."/>
            <person name="Chaudhuri R.R."/>
            <person name="La Ragione R."/>
            <person name="Hildebrand F."/>
            <person name="Pallen M.J."/>
        </authorList>
    </citation>
    <scope>NUCLEOTIDE SEQUENCE</scope>
    <source>
        <strain evidence="1">ChiGjej1B1-98</strain>
    </source>
</reference>
<reference evidence="1" key="2">
    <citation type="submission" date="2021-04" db="EMBL/GenBank/DDBJ databases">
        <authorList>
            <person name="Gilroy R."/>
        </authorList>
    </citation>
    <scope>NUCLEOTIDE SEQUENCE</scope>
    <source>
        <strain evidence="1">ChiGjej1B1-98</strain>
    </source>
</reference>
<dbReference type="Pfam" id="PF08282">
    <property type="entry name" value="Hydrolase_3"/>
    <property type="match status" value="1"/>
</dbReference>
<dbReference type="PANTHER" id="PTHR10000:SF8">
    <property type="entry name" value="HAD SUPERFAMILY HYDROLASE-LIKE, TYPE 3"/>
    <property type="match status" value="1"/>
</dbReference>
<dbReference type="EMBL" id="DXDC01000372">
    <property type="protein sequence ID" value="HIY67047.1"/>
    <property type="molecule type" value="Genomic_DNA"/>
</dbReference>
<dbReference type="InterPro" id="IPR006379">
    <property type="entry name" value="HAD-SF_hydro_IIB"/>
</dbReference>
<dbReference type="InterPro" id="IPR023214">
    <property type="entry name" value="HAD_sf"/>
</dbReference>
<gene>
    <name evidence="1" type="ORF">H9830_12330</name>
</gene>
<dbReference type="Gene3D" id="3.30.1240.10">
    <property type="match status" value="1"/>
</dbReference>
<dbReference type="GO" id="GO:0016791">
    <property type="term" value="F:phosphatase activity"/>
    <property type="evidence" value="ECO:0007669"/>
    <property type="project" value="TreeGrafter"/>
</dbReference>
<proteinExistence type="predicted"/>
<keyword evidence="1" id="KW-0378">Hydrolase</keyword>
<accession>A0A9D1YXL3</accession>